<dbReference type="Pfam" id="PF01250">
    <property type="entry name" value="Ribosomal_S6"/>
    <property type="match status" value="1"/>
</dbReference>
<organism evidence="5 6">
    <name type="scientific">Atopostipes suicloacalis DSM 15692</name>
    <dbReference type="NCBI Taxonomy" id="1121025"/>
    <lineage>
        <taxon>Bacteria</taxon>
        <taxon>Bacillati</taxon>
        <taxon>Bacillota</taxon>
        <taxon>Bacilli</taxon>
        <taxon>Lactobacillales</taxon>
        <taxon>Carnobacteriaceae</taxon>
        <taxon>Atopostipes</taxon>
    </lineage>
</organism>
<dbReference type="InterPro" id="IPR035980">
    <property type="entry name" value="Ribosomal_bS6_sf"/>
</dbReference>
<dbReference type="RefSeq" id="WP_073298122.1">
    <property type="nucleotide sequence ID" value="NZ_FQUF01000019.1"/>
</dbReference>
<dbReference type="InterPro" id="IPR000529">
    <property type="entry name" value="Ribosomal_bS6"/>
</dbReference>
<sequence length="103" mass="12147">MSKTTKHEILYIVRPDLGDDQKKELVERFDTVLTDNGAEITKSEYWDTNRKFAYEIEGYTEGDYYVVNLDSTSTDAINEFDRLARINDNILRHMIVRLDHLED</sequence>
<dbReference type="GO" id="GO:0006412">
    <property type="term" value="P:translation"/>
    <property type="evidence" value="ECO:0007669"/>
    <property type="project" value="UniProtKB-UniRule"/>
</dbReference>
<reference evidence="5 6" key="1">
    <citation type="submission" date="2016-11" db="EMBL/GenBank/DDBJ databases">
        <authorList>
            <person name="Jaros S."/>
            <person name="Januszkiewicz K."/>
            <person name="Wedrychowicz H."/>
        </authorList>
    </citation>
    <scope>NUCLEOTIDE SEQUENCE [LARGE SCALE GENOMIC DNA]</scope>
    <source>
        <strain evidence="5 6">DSM 15692</strain>
    </source>
</reference>
<dbReference type="HAMAP" id="MF_00360">
    <property type="entry name" value="Ribosomal_bS6"/>
    <property type="match status" value="1"/>
</dbReference>
<dbReference type="CDD" id="cd00473">
    <property type="entry name" value="bS6"/>
    <property type="match status" value="1"/>
</dbReference>
<dbReference type="AlphaFoldDB" id="A0A1M4X792"/>
<evidence type="ECO:0000256" key="2">
    <source>
        <dbReference type="ARBA" id="ARBA00035104"/>
    </source>
</evidence>
<keyword evidence="6" id="KW-1185">Reference proteome</keyword>
<dbReference type="NCBIfam" id="TIGR00166">
    <property type="entry name" value="S6"/>
    <property type="match status" value="1"/>
</dbReference>
<keyword evidence="4" id="KW-0687">Ribonucleoprotein</keyword>
<protein>
    <recommendedName>
        <fullName evidence="3 4">Small ribosomal subunit protein bS6</fullName>
    </recommendedName>
</protein>
<dbReference type="GO" id="GO:0019843">
    <property type="term" value="F:rRNA binding"/>
    <property type="evidence" value="ECO:0007669"/>
    <property type="project" value="UniProtKB-UniRule"/>
</dbReference>
<proteinExistence type="inferred from homology"/>
<dbReference type="GO" id="GO:1990904">
    <property type="term" value="C:ribonucleoprotein complex"/>
    <property type="evidence" value="ECO:0007669"/>
    <property type="project" value="UniProtKB-KW"/>
</dbReference>
<comment type="similarity">
    <text evidence="1 4">Belongs to the bacterial ribosomal protein bS6 family.</text>
</comment>
<keyword evidence="4" id="KW-0699">rRNA-binding</keyword>
<dbReference type="SUPFAM" id="SSF54995">
    <property type="entry name" value="Ribosomal protein S6"/>
    <property type="match status" value="1"/>
</dbReference>
<dbReference type="GO" id="GO:0005840">
    <property type="term" value="C:ribosome"/>
    <property type="evidence" value="ECO:0007669"/>
    <property type="project" value="UniProtKB-KW"/>
</dbReference>
<evidence type="ECO:0000256" key="4">
    <source>
        <dbReference type="HAMAP-Rule" id="MF_00360"/>
    </source>
</evidence>
<dbReference type="InterPro" id="IPR014717">
    <property type="entry name" value="Transl_elong_EF1B/ribsomal_bS6"/>
</dbReference>
<name>A0A1M4X792_9LACT</name>
<dbReference type="EMBL" id="FQUF01000019">
    <property type="protein sequence ID" value="SHE89327.1"/>
    <property type="molecule type" value="Genomic_DNA"/>
</dbReference>
<comment type="function">
    <text evidence="2 4">Binds together with bS18 to 16S ribosomal RNA.</text>
</comment>
<dbReference type="OrthoDB" id="9812702at2"/>
<accession>A0A1M4X792</accession>
<evidence type="ECO:0000313" key="6">
    <source>
        <dbReference type="Proteomes" id="UP000184128"/>
    </source>
</evidence>
<dbReference type="Gene3D" id="3.30.70.60">
    <property type="match status" value="1"/>
</dbReference>
<dbReference type="STRING" id="1121025.SAMN02745249_01374"/>
<evidence type="ECO:0000256" key="1">
    <source>
        <dbReference type="ARBA" id="ARBA00009512"/>
    </source>
</evidence>
<keyword evidence="4" id="KW-0694">RNA-binding</keyword>
<dbReference type="InterPro" id="IPR020814">
    <property type="entry name" value="Ribosomal_S6_plastid/chlpt"/>
</dbReference>
<keyword evidence="4 5" id="KW-0689">Ribosomal protein</keyword>
<dbReference type="GO" id="GO:0003735">
    <property type="term" value="F:structural constituent of ribosome"/>
    <property type="evidence" value="ECO:0007669"/>
    <property type="project" value="InterPro"/>
</dbReference>
<evidence type="ECO:0000256" key="3">
    <source>
        <dbReference type="ARBA" id="ARBA00035294"/>
    </source>
</evidence>
<gene>
    <name evidence="4" type="primary">rpsF</name>
    <name evidence="5" type="ORF">SAMN02745249_01374</name>
</gene>
<dbReference type="Proteomes" id="UP000184128">
    <property type="component" value="Unassembled WGS sequence"/>
</dbReference>
<evidence type="ECO:0000313" key="5">
    <source>
        <dbReference type="EMBL" id="SHE89327.1"/>
    </source>
</evidence>